<dbReference type="EMBL" id="PTIX01000012">
    <property type="protein sequence ID" value="PPK65754.1"/>
    <property type="molecule type" value="Genomic_DNA"/>
</dbReference>
<dbReference type="Proteomes" id="UP000239203">
    <property type="component" value="Unassembled WGS sequence"/>
</dbReference>
<gene>
    <name evidence="1" type="ORF">CLV40_11213</name>
</gene>
<organism evidence="1 2">
    <name type="scientific">Actinokineospora auranticolor</name>
    <dbReference type="NCBI Taxonomy" id="155976"/>
    <lineage>
        <taxon>Bacteria</taxon>
        <taxon>Bacillati</taxon>
        <taxon>Actinomycetota</taxon>
        <taxon>Actinomycetes</taxon>
        <taxon>Pseudonocardiales</taxon>
        <taxon>Pseudonocardiaceae</taxon>
        <taxon>Actinokineospora</taxon>
    </lineage>
</organism>
<name>A0A2S6GKI4_9PSEU</name>
<sequence length="54" mass="6157">MRFAVAELGPALRLVYRPRWVSDHHPWVPVNGAPWRYSHREVTETAVDGSVTVS</sequence>
<comment type="caution">
    <text evidence="1">The sequence shown here is derived from an EMBL/GenBank/DDBJ whole genome shotgun (WGS) entry which is preliminary data.</text>
</comment>
<evidence type="ECO:0000313" key="1">
    <source>
        <dbReference type="EMBL" id="PPK65754.1"/>
    </source>
</evidence>
<accession>A0A2S6GKI4</accession>
<evidence type="ECO:0000313" key="2">
    <source>
        <dbReference type="Proteomes" id="UP000239203"/>
    </source>
</evidence>
<dbReference type="AlphaFoldDB" id="A0A2S6GKI4"/>
<proteinExistence type="predicted"/>
<keyword evidence="2" id="KW-1185">Reference proteome</keyword>
<reference evidence="1 2" key="1">
    <citation type="submission" date="2018-02" db="EMBL/GenBank/DDBJ databases">
        <title>Genomic Encyclopedia of Archaeal and Bacterial Type Strains, Phase II (KMG-II): from individual species to whole genera.</title>
        <authorList>
            <person name="Goeker M."/>
        </authorList>
    </citation>
    <scope>NUCLEOTIDE SEQUENCE [LARGE SCALE GENOMIC DNA]</scope>
    <source>
        <strain evidence="1 2">YU 961-1</strain>
    </source>
</reference>
<protein>
    <submittedName>
        <fullName evidence="1">Uncharacterized protein</fullName>
    </submittedName>
</protein>